<dbReference type="Proteomes" id="UP001162480">
    <property type="component" value="Chromosome 16"/>
</dbReference>
<proteinExistence type="predicted"/>
<dbReference type="Pfam" id="PF15238">
    <property type="entry name" value="TEADIR3"/>
    <property type="match status" value="1"/>
</dbReference>
<feature type="region of interest" description="Disordered" evidence="1">
    <location>
        <begin position="284"/>
        <end position="308"/>
    </location>
</feature>
<evidence type="ECO:0000313" key="2">
    <source>
        <dbReference type="EMBL" id="CAI9734543.1"/>
    </source>
</evidence>
<accession>A0AA36FHG2</accession>
<keyword evidence="3" id="KW-1185">Reference proteome</keyword>
<reference evidence="2" key="1">
    <citation type="submission" date="2023-08" db="EMBL/GenBank/DDBJ databases">
        <authorList>
            <person name="Alioto T."/>
            <person name="Alioto T."/>
            <person name="Gomez Garrido J."/>
        </authorList>
    </citation>
    <scope>NUCLEOTIDE SEQUENCE</scope>
</reference>
<name>A0AA36FHG2_OCTVU</name>
<feature type="compositionally biased region" description="Polar residues" evidence="1">
    <location>
        <begin position="428"/>
        <end position="446"/>
    </location>
</feature>
<dbReference type="AlphaFoldDB" id="A0AA36FHG2"/>
<organism evidence="2 3">
    <name type="scientific">Octopus vulgaris</name>
    <name type="common">Common octopus</name>
    <dbReference type="NCBI Taxonomy" id="6645"/>
    <lineage>
        <taxon>Eukaryota</taxon>
        <taxon>Metazoa</taxon>
        <taxon>Spiralia</taxon>
        <taxon>Lophotrochozoa</taxon>
        <taxon>Mollusca</taxon>
        <taxon>Cephalopoda</taxon>
        <taxon>Coleoidea</taxon>
        <taxon>Octopodiformes</taxon>
        <taxon>Octopoda</taxon>
        <taxon>Incirrata</taxon>
        <taxon>Octopodidae</taxon>
        <taxon>Octopus</taxon>
    </lineage>
</organism>
<dbReference type="InterPro" id="IPR053819">
    <property type="entry name" value="TEADIR3_omega_loop"/>
</dbReference>
<evidence type="ECO:0000313" key="3">
    <source>
        <dbReference type="Proteomes" id="UP001162480"/>
    </source>
</evidence>
<evidence type="ECO:0000256" key="1">
    <source>
        <dbReference type="SAM" id="MobiDB-lite"/>
    </source>
</evidence>
<sequence length="541" mass="59464">MVVVARPESELRFDNRAAQGEPTNRIAETMIENSRNFPSSGNTAFLVPSISATPMPPSLTSFSQSQSMTAPLLTTPSIDGALSYSDNKHHPYPPIPLRQRDLPASFWQEPNSQTRQRCLDHLAAAAAGLSHTSLQSRSSTLSGSSQLASNSFLSSSPMSSSNSHFLPFLALYPDLMLSNTAFNRYVRRPSQLNPAGDLASSTPLNRLKGGTLNSSIGDAVQQNGRLNPYSAQRTQSRFPITEYLYNMYGSKYRYANPVVLQQTPPLSEKTWDDVRIKMIEANNRSNTHHSTEANEKLNSNKNSKHDDIVNNPINSQIYLKRRASDNHIKSLDDSVLPLLSLQSLQTSSSSSSPTDKNATIKTAGTALSERAADFSLRLSDCYKSSTKHSPHSRLSDGMLFDNSVNDSDQLNNARCVCCDVLKDSCPNQPKRNNSNSLSQTNNGTSVSTATNDNATLATTNNSSNPGELGFLPYFQVFPHLWPPFPPPLPPSASLSLAATATARERYLPDNIYAYSNQERSIRLMRPRSTLGARYHPFGDVR</sequence>
<feature type="region of interest" description="Disordered" evidence="1">
    <location>
        <begin position="428"/>
        <end position="462"/>
    </location>
</feature>
<feature type="compositionally biased region" description="Low complexity" evidence="1">
    <location>
        <begin position="447"/>
        <end position="462"/>
    </location>
</feature>
<dbReference type="EMBL" id="OX597829">
    <property type="protein sequence ID" value="CAI9734543.1"/>
    <property type="molecule type" value="Genomic_DNA"/>
</dbReference>
<protein>
    <submittedName>
        <fullName evidence="2">Uncharacterized protein</fullName>
    </submittedName>
</protein>
<gene>
    <name evidence="2" type="ORF">OCTVUL_1B003041</name>
</gene>